<name>A0A328D3P0_9ASTE</name>
<feature type="signal peptide" evidence="2">
    <location>
        <begin position="1"/>
        <end position="35"/>
    </location>
</feature>
<proteinExistence type="predicted"/>
<dbReference type="InterPro" id="IPR006501">
    <property type="entry name" value="Pectinesterase_inhib_dom"/>
</dbReference>
<evidence type="ECO:0000256" key="2">
    <source>
        <dbReference type="SAM" id="SignalP"/>
    </source>
</evidence>
<gene>
    <name evidence="4" type="ORF">DM860_008256</name>
</gene>
<evidence type="ECO:0000256" key="1">
    <source>
        <dbReference type="ARBA" id="ARBA00022729"/>
    </source>
</evidence>
<dbReference type="Pfam" id="PF04043">
    <property type="entry name" value="PMEI"/>
    <property type="match status" value="1"/>
</dbReference>
<dbReference type="GO" id="GO:0004857">
    <property type="term" value="F:enzyme inhibitor activity"/>
    <property type="evidence" value="ECO:0007669"/>
    <property type="project" value="InterPro"/>
</dbReference>
<dbReference type="Proteomes" id="UP000249390">
    <property type="component" value="Unassembled WGS sequence"/>
</dbReference>
<feature type="chain" id="PRO_5016392887" description="Pectinesterase inhibitor domain-containing protein" evidence="2">
    <location>
        <begin position="36"/>
        <end position="230"/>
    </location>
</feature>
<dbReference type="InterPro" id="IPR051955">
    <property type="entry name" value="PME_Inhibitor"/>
</dbReference>
<organism evidence="4 5">
    <name type="scientific">Cuscuta australis</name>
    <dbReference type="NCBI Taxonomy" id="267555"/>
    <lineage>
        <taxon>Eukaryota</taxon>
        <taxon>Viridiplantae</taxon>
        <taxon>Streptophyta</taxon>
        <taxon>Embryophyta</taxon>
        <taxon>Tracheophyta</taxon>
        <taxon>Spermatophyta</taxon>
        <taxon>Magnoliopsida</taxon>
        <taxon>eudicotyledons</taxon>
        <taxon>Gunneridae</taxon>
        <taxon>Pentapetalae</taxon>
        <taxon>asterids</taxon>
        <taxon>lamiids</taxon>
        <taxon>Solanales</taxon>
        <taxon>Convolvulaceae</taxon>
        <taxon>Cuscuteae</taxon>
        <taxon>Cuscuta</taxon>
        <taxon>Cuscuta subgen. Grammica</taxon>
        <taxon>Cuscuta sect. Cleistogrammica</taxon>
    </lineage>
</organism>
<sequence>MTTMKTSTQRNTNIPFAPLFMIFFFFLFIISSTTASPATAAAISDDIQFIHHTCNNLQYANATNCYQWFSRLAGELDQGIKNLVRAALELSLNQANVTTNLISSYYHSHQNANIDERAKGALSDCIENLQDSMDSMKRSIDEVNELYSSRNQSEFQFHISNVQTWLSAAETDQSTCTDGFDDIVNALKKKKTTTISTAAVLVLSSAVKACLTLVADVTDLTLALVNYIPC</sequence>
<dbReference type="InterPro" id="IPR035513">
    <property type="entry name" value="Invertase/methylesterase_inhib"/>
</dbReference>
<dbReference type="AlphaFoldDB" id="A0A328D3P0"/>
<comment type="caution">
    <text evidence="4">The sequence shown here is derived from an EMBL/GenBank/DDBJ whole genome shotgun (WGS) entry which is preliminary data.</text>
</comment>
<dbReference type="CDD" id="cd15798">
    <property type="entry name" value="PMEI-like_3"/>
    <property type="match status" value="1"/>
</dbReference>
<evidence type="ECO:0000259" key="3">
    <source>
        <dbReference type="SMART" id="SM00856"/>
    </source>
</evidence>
<dbReference type="Gene3D" id="1.20.140.40">
    <property type="entry name" value="Invertase/pectin methylesterase inhibitor family protein"/>
    <property type="match status" value="1"/>
</dbReference>
<dbReference type="SMART" id="SM00856">
    <property type="entry name" value="PMEI"/>
    <property type="match status" value="1"/>
</dbReference>
<keyword evidence="5" id="KW-1185">Reference proteome</keyword>
<accession>A0A328D3P0</accession>
<dbReference type="SUPFAM" id="SSF101148">
    <property type="entry name" value="Plant invertase/pectin methylesterase inhibitor"/>
    <property type="match status" value="1"/>
</dbReference>
<evidence type="ECO:0000313" key="5">
    <source>
        <dbReference type="Proteomes" id="UP000249390"/>
    </source>
</evidence>
<keyword evidence="1 2" id="KW-0732">Signal</keyword>
<reference evidence="4 5" key="1">
    <citation type="submission" date="2018-06" db="EMBL/GenBank/DDBJ databases">
        <title>The Genome of Cuscuta australis (Dodder) Provides Insight into the Evolution of Plant Parasitism.</title>
        <authorList>
            <person name="Liu H."/>
        </authorList>
    </citation>
    <scope>NUCLEOTIDE SEQUENCE [LARGE SCALE GENOMIC DNA]</scope>
    <source>
        <strain evidence="5">cv. Yunnan</strain>
        <tissue evidence="4">Vines</tissue>
    </source>
</reference>
<protein>
    <recommendedName>
        <fullName evidence="3">Pectinesterase inhibitor domain-containing protein</fullName>
    </recommendedName>
</protein>
<evidence type="ECO:0000313" key="4">
    <source>
        <dbReference type="EMBL" id="RAL40116.1"/>
    </source>
</evidence>
<dbReference type="PANTHER" id="PTHR31080:SF207">
    <property type="entry name" value="PECTINESTERASE INHIBITOR 9"/>
    <property type="match status" value="1"/>
</dbReference>
<feature type="domain" description="Pectinesterase inhibitor" evidence="3">
    <location>
        <begin position="45"/>
        <end position="224"/>
    </location>
</feature>
<dbReference type="PANTHER" id="PTHR31080">
    <property type="entry name" value="PECTINESTERASE INHIBITOR-LIKE"/>
    <property type="match status" value="1"/>
</dbReference>
<dbReference type="NCBIfam" id="TIGR01614">
    <property type="entry name" value="PME_inhib"/>
    <property type="match status" value="1"/>
</dbReference>
<dbReference type="EMBL" id="NQVE01000195">
    <property type="protein sequence ID" value="RAL40116.1"/>
    <property type="molecule type" value="Genomic_DNA"/>
</dbReference>